<accession>A0ABU5I867</accession>
<sequence>MKLVPLSTEHVDSQKKFPFDLFDANGQLLVAANEPLDNPSVRQRLRLRGAVFAEAQGVQAWRCRLMQAADELVRRNEPLTRIARVVPKAPKAFSEDAEPRTEWNALVHRLDAALAQAEPGSPWLKRVLEVHAHAHSLALQRLDEGLFHLFYQGARHAADYSSRQALRCMLVAGAVARTLGWDAAHIEVVEKAALTMNVAMRRLQDCLALHPAAEIDKDLREQLASRKRTMFPVLADDCEMCLLPSGSGGQLATAPRFQGSSAS</sequence>
<comment type="caution">
    <text evidence="1">The sequence shown here is derived from an EMBL/GenBank/DDBJ whole genome shotgun (WGS) entry which is preliminary data.</text>
</comment>
<organism evidence="1 2">
    <name type="scientific">Azohydromonas lata</name>
    <dbReference type="NCBI Taxonomy" id="45677"/>
    <lineage>
        <taxon>Bacteria</taxon>
        <taxon>Pseudomonadati</taxon>
        <taxon>Pseudomonadota</taxon>
        <taxon>Betaproteobacteria</taxon>
        <taxon>Burkholderiales</taxon>
        <taxon>Sphaerotilaceae</taxon>
        <taxon>Azohydromonas</taxon>
    </lineage>
</organism>
<evidence type="ECO:0000313" key="1">
    <source>
        <dbReference type="EMBL" id="MDZ5455284.1"/>
    </source>
</evidence>
<evidence type="ECO:0000313" key="2">
    <source>
        <dbReference type="Proteomes" id="UP001293718"/>
    </source>
</evidence>
<dbReference type="RefSeq" id="WP_322463979.1">
    <property type="nucleotide sequence ID" value="NZ_JAXOJX010000001.1"/>
</dbReference>
<geneLocation type="plasmid" evidence="1">
    <name>unnamed</name>
</geneLocation>
<name>A0ABU5I867_9BURK</name>
<keyword evidence="1" id="KW-0614">Plasmid</keyword>
<keyword evidence="2" id="KW-1185">Reference proteome</keyword>
<dbReference type="Proteomes" id="UP001293718">
    <property type="component" value="Unassembled WGS sequence"/>
</dbReference>
<dbReference type="EMBL" id="JAXOJX010000001">
    <property type="protein sequence ID" value="MDZ5455284.1"/>
    <property type="molecule type" value="Genomic_DNA"/>
</dbReference>
<reference evidence="1 2" key="1">
    <citation type="submission" date="2023-11" db="EMBL/GenBank/DDBJ databases">
        <title>Draft genome of Azohydromonas lata strain H1 (DSM1123), a polyhydroxyalkanoate producer.</title>
        <authorList>
            <person name="Traversa D."/>
            <person name="D'Addabbo P."/>
            <person name="Pazzani C."/>
            <person name="Manzari C."/>
            <person name="Chiara M."/>
            <person name="Scrascia M."/>
        </authorList>
    </citation>
    <scope>NUCLEOTIDE SEQUENCE [LARGE SCALE GENOMIC DNA]</scope>
    <source>
        <strain evidence="1 2">H1</strain>
        <plasmid evidence="1">unnamed</plasmid>
    </source>
</reference>
<proteinExistence type="predicted"/>
<gene>
    <name evidence="1" type="ORF">SM757_01730</name>
</gene>
<protein>
    <submittedName>
        <fullName evidence="1">Uncharacterized protein</fullName>
    </submittedName>
</protein>